<protein>
    <submittedName>
        <fullName evidence="2">Uncharacterized protein</fullName>
    </submittedName>
</protein>
<dbReference type="Proteomes" id="UP000708208">
    <property type="component" value="Unassembled WGS sequence"/>
</dbReference>
<organism evidence="2 3">
    <name type="scientific">Allacma fusca</name>
    <dbReference type="NCBI Taxonomy" id="39272"/>
    <lineage>
        <taxon>Eukaryota</taxon>
        <taxon>Metazoa</taxon>
        <taxon>Ecdysozoa</taxon>
        <taxon>Arthropoda</taxon>
        <taxon>Hexapoda</taxon>
        <taxon>Collembola</taxon>
        <taxon>Symphypleona</taxon>
        <taxon>Sminthuridae</taxon>
        <taxon>Allacma</taxon>
    </lineage>
</organism>
<keyword evidence="3" id="KW-1185">Reference proteome</keyword>
<sequence length="125" mass="13037">RNSGPCKKGGVSANLLRRMSTSTWTTTTSATGMPTLEPQPHARRRRSASFRTAMDGTPGSSPTQPYGMAMEANSMRIVQSMSAAAGASSSSSSSAHVPNAALQASHKSRSFSANALYASTGLHLY</sequence>
<evidence type="ECO:0000313" key="3">
    <source>
        <dbReference type="Proteomes" id="UP000708208"/>
    </source>
</evidence>
<feature type="region of interest" description="Disordered" evidence="1">
    <location>
        <begin position="1"/>
        <end position="108"/>
    </location>
</feature>
<accession>A0A8J2Q5N6</accession>
<feature type="compositionally biased region" description="Low complexity" evidence="1">
    <location>
        <begin position="20"/>
        <end position="31"/>
    </location>
</feature>
<name>A0A8J2Q5N6_9HEXA</name>
<evidence type="ECO:0000313" key="2">
    <source>
        <dbReference type="EMBL" id="CAG7834871.1"/>
    </source>
</evidence>
<feature type="compositionally biased region" description="Low complexity" evidence="1">
    <location>
        <begin position="80"/>
        <end position="95"/>
    </location>
</feature>
<evidence type="ECO:0000256" key="1">
    <source>
        <dbReference type="SAM" id="MobiDB-lite"/>
    </source>
</evidence>
<dbReference type="AlphaFoldDB" id="A0A8J2Q5N6"/>
<feature type="non-terminal residue" evidence="2">
    <location>
        <position position="1"/>
    </location>
</feature>
<comment type="caution">
    <text evidence="2">The sequence shown here is derived from an EMBL/GenBank/DDBJ whole genome shotgun (WGS) entry which is preliminary data.</text>
</comment>
<reference evidence="2" key="1">
    <citation type="submission" date="2021-06" db="EMBL/GenBank/DDBJ databases">
        <authorList>
            <person name="Hodson N. C."/>
            <person name="Mongue J. A."/>
            <person name="Jaron S. K."/>
        </authorList>
    </citation>
    <scope>NUCLEOTIDE SEQUENCE</scope>
</reference>
<gene>
    <name evidence="2" type="ORF">AFUS01_LOCUS44321</name>
</gene>
<dbReference type="EMBL" id="CAJVCH010570423">
    <property type="protein sequence ID" value="CAG7834871.1"/>
    <property type="molecule type" value="Genomic_DNA"/>
</dbReference>
<proteinExistence type="predicted"/>